<keyword evidence="5" id="KW-0808">Transferase</keyword>
<evidence type="ECO:0000313" key="12">
    <source>
        <dbReference type="EMBL" id="GGM06139.1"/>
    </source>
</evidence>
<keyword evidence="4" id="KW-0444">Lipid biosynthesis</keyword>
<feature type="domain" description="Beta-ketoacyl-[acyl-carrier-protein] synthase III N-terminal" evidence="11">
    <location>
        <begin position="118"/>
        <end position="193"/>
    </location>
</feature>
<evidence type="ECO:0000256" key="1">
    <source>
        <dbReference type="ARBA" id="ARBA00005189"/>
    </source>
</evidence>
<dbReference type="GO" id="GO:0004315">
    <property type="term" value="F:3-oxoacyl-[acyl-carrier-protein] synthase activity"/>
    <property type="evidence" value="ECO:0007669"/>
    <property type="project" value="InterPro"/>
</dbReference>
<organism evidence="12 13">
    <name type="scientific">Nakamurella endophytica</name>
    <dbReference type="NCBI Taxonomy" id="1748367"/>
    <lineage>
        <taxon>Bacteria</taxon>
        <taxon>Bacillati</taxon>
        <taxon>Actinomycetota</taxon>
        <taxon>Actinomycetes</taxon>
        <taxon>Nakamurellales</taxon>
        <taxon>Nakamurellaceae</taxon>
        <taxon>Nakamurella</taxon>
    </lineage>
</organism>
<evidence type="ECO:0000256" key="6">
    <source>
        <dbReference type="ARBA" id="ARBA00022832"/>
    </source>
</evidence>
<dbReference type="EMBL" id="BMNA01000005">
    <property type="protein sequence ID" value="GGM06139.1"/>
    <property type="molecule type" value="Genomic_DNA"/>
</dbReference>
<evidence type="ECO:0000256" key="7">
    <source>
        <dbReference type="ARBA" id="ARBA00023098"/>
    </source>
</evidence>
<evidence type="ECO:0000256" key="2">
    <source>
        <dbReference type="ARBA" id="ARBA00008642"/>
    </source>
</evidence>
<dbReference type="NCBIfam" id="TIGR00747">
    <property type="entry name" value="fabH"/>
    <property type="match status" value="1"/>
</dbReference>
<evidence type="ECO:0000256" key="8">
    <source>
        <dbReference type="ARBA" id="ARBA00023160"/>
    </source>
</evidence>
<feature type="domain" description="Beta-ketoacyl-[acyl-carrier-protein] synthase III C-terminal" evidence="10">
    <location>
        <begin position="235"/>
        <end position="325"/>
    </location>
</feature>
<dbReference type="InterPro" id="IPR013747">
    <property type="entry name" value="ACP_syn_III_C"/>
</dbReference>
<sequence>MSGAVIRPAQGAPGARVAGLGHYRPDRVVTNDDLAQTLDTNDEWVRTRVGIQERRFAGPDESVVSMGAIAAAKAMAEAGVTAADVDAVIVATCTLPTQIPHAATQIAGRLGIHAPGSFDVNAACAGFCYGLEVAAQAVRSGAATTVLLVGSEKLTDWVDPTDRANAIIFADGAGAVVVTGADTEGVGPVAWGSAEDLTETINIPDRASFIHQEGQSVFRWATTAIAPVAERAVRMAGLELADVDVLVTHQANLRIVDAIARKLVSAGARDDLRVARDIVTTGNTSSASIPVALDRMRAAGEVASGEVVLAIGFGAGLTYAGQVFRCP</sequence>
<evidence type="ECO:0000259" key="10">
    <source>
        <dbReference type="Pfam" id="PF08541"/>
    </source>
</evidence>
<keyword evidence="7" id="KW-0443">Lipid metabolism</keyword>
<evidence type="ECO:0000256" key="9">
    <source>
        <dbReference type="ARBA" id="ARBA00023315"/>
    </source>
</evidence>
<dbReference type="Pfam" id="PF08541">
    <property type="entry name" value="ACP_syn_III_C"/>
    <property type="match status" value="1"/>
</dbReference>
<dbReference type="AlphaFoldDB" id="A0A917WI90"/>
<accession>A0A917WI90</accession>
<dbReference type="CDD" id="cd00830">
    <property type="entry name" value="KAS_III"/>
    <property type="match status" value="1"/>
</dbReference>
<evidence type="ECO:0000256" key="5">
    <source>
        <dbReference type="ARBA" id="ARBA00022679"/>
    </source>
</evidence>
<evidence type="ECO:0000256" key="4">
    <source>
        <dbReference type="ARBA" id="ARBA00022516"/>
    </source>
</evidence>
<evidence type="ECO:0000256" key="3">
    <source>
        <dbReference type="ARBA" id="ARBA00022490"/>
    </source>
</evidence>
<dbReference type="InterPro" id="IPR013751">
    <property type="entry name" value="ACP_syn_III_N"/>
</dbReference>
<comment type="similarity">
    <text evidence="2">Belongs to the thiolase-like superfamily. FabH family.</text>
</comment>
<dbReference type="PANTHER" id="PTHR34069">
    <property type="entry name" value="3-OXOACYL-[ACYL-CARRIER-PROTEIN] SYNTHASE 3"/>
    <property type="match status" value="1"/>
</dbReference>
<keyword evidence="3" id="KW-0963">Cytoplasm</keyword>
<dbReference type="GO" id="GO:0006633">
    <property type="term" value="P:fatty acid biosynthetic process"/>
    <property type="evidence" value="ECO:0007669"/>
    <property type="project" value="UniProtKB-KW"/>
</dbReference>
<keyword evidence="6" id="KW-0276">Fatty acid metabolism</keyword>
<reference evidence="12" key="1">
    <citation type="journal article" date="2014" name="Int. J. Syst. Evol. Microbiol.">
        <title>Complete genome sequence of Corynebacterium casei LMG S-19264T (=DSM 44701T), isolated from a smear-ripened cheese.</title>
        <authorList>
            <consortium name="US DOE Joint Genome Institute (JGI-PGF)"/>
            <person name="Walter F."/>
            <person name="Albersmeier A."/>
            <person name="Kalinowski J."/>
            <person name="Ruckert C."/>
        </authorList>
    </citation>
    <scope>NUCLEOTIDE SEQUENCE</scope>
    <source>
        <strain evidence="12">CGMCC 4.7308</strain>
    </source>
</reference>
<dbReference type="GO" id="GO:0044550">
    <property type="term" value="P:secondary metabolite biosynthetic process"/>
    <property type="evidence" value="ECO:0007669"/>
    <property type="project" value="TreeGrafter"/>
</dbReference>
<dbReference type="InterPro" id="IPR016039">
    <property type="entry name" value="Thiolase-like"/>
</dbReference>
<reference evidence="12" key="2">
    <citation type="submission" date="2020-09" db="EMBL/GenBank/DDBJ databases">
        <authorList>
            <person name="Sun Q."/>
            <person name="Zhou Y."/>
        </authorList>
    </citation>
    <scope>NUCLEOTIDE SEQUENCE</scope>
    <source>
        <strain evidence="12">CGMCC 4.7308</strain>
    </source>
</reference>
<dbReference type="InterPro" id="IPR004655">
    <property type="entry name" value="FabH"/>
</dbReference>
<dbReference type="PANTHER" id="PTHR34069:SF2">
    <property type="entry name" value="BETA-KETOACYL-[ACYL-CARRIER-PROTEIN] SYNTHASE III"/>
    <property type="match status" value="1"/>
</dbReference>
<proteinExistence type="inferred from homology"/>
<dbReference type="Pfam" id="PF08545">
    <property type="entry name" value="ACP_syn_III"/>
    <property type="match status" value="1"/>
</dbReference>
<keyword evidence="13" id="KW-1185">Reference proteome</keyword>
<keyword evidence="9" id="KW-0012">Acyltransferase</keyword>
<gene>
    <name evidence="12" type="primary">fabH</name>
    <name evidence="12" type="ORF">GCM10011594_27830</name>
</gene>
<evidence type="ECO:0000259" key="11">
    <source>
        <dbReference type="Pfam" id="PF08545"/>
    </source>
</evidence>
<keyword evidence="8" id="KW-0275">Fatty acid biosynthesis</keyword>
<dbReference type="SUPFAM" id="SSF53901">
    <property type="entry name" value="Thiolase-like"/>
    <property type="match status" value="1"/>
</dbReference>
<comment type="pathway">
    <text evidence="1">Lipid metabolism.</text>
</comment>
<protein>
    <submittedName>
        <fullName evidence="12">3-oxoacyl-[acyl-carrier-protein] synthase 3</fullName>
    </submittedName>
</protein>
<dbReference type="RefSeq" id="WP_188942466.1">
    <property type="nucleotide sequence ID" value="NZ_BMNA01000005.1"/>
</dbReference>
<evidence type="ECO:0000313" key="13">
    <source>
        <dbReference type="Proteomes" id="UP000655208"/>
    </source>
</evidence>
<name>A0A917WI90_9ACTN</name>
<comment type="caution">
    <text evidence="12">The sequence shown here is derived from an EMBL/GenBank/DDBJ whole genome shotgun (WGS) entry which is preliminary data.</text>
</comment>
<dbReference type="NCBIfam" id="NF006829">
    <property type="entry name" value="PRK09352.1"/>
    <property type="match status" value="1"/>
</dbReference>
<dbReference type="Gene3D" id="3.40.47.10">
    <property type="match status" value="2"/>
</dbReference>
<dbReference type="Proteomes" id="UP000655208">
    <property type="component" value="Unassembled WGS sequence"/>
</dbReference>